<dbReference type="STRING" id="1349421.OI18_10005"/>
<dbReference type="SUPFAM" id="SSF51445">
    <property type="entry name" value="(Trans)glycosidases"/>
    <property type="match status" value="1"/>
</dbReference>
<evidence type="ECO:0000256" key="3">
    <source>
        <dbReference type="ARBA" id="ARBA00023024"/>
    </source>
</evidence>
<dbReference type="PROSITE" id="PS51910">
    <property type="entry name" value="GH18_2"/>
    <property type="match status" value="1"/>
</dbReference>
<keyword evidence="3" id="KW-0146">Chitin degradation</keyword>
<dbReference type="OrthoDB" id="9775889at2"/>
<name>A0A0C1L415_9BACT</name>
<dbReference type="Proteomes" id="UP000031408">
    <property type="component" value="Unassembled WGS sequence"/>
</dbReference>
<dbReference type="Gene3D" id="3.20.20.80">
    <property type="entry name" value="Glycosidases"/>
    <property type="match status" value="1"/>
</dbReference>
<dbReference type="GO" id="GO:0006032">
    <property type="term" value="P:chitin catabolic process"/>
    <property type="evidence" value="ECO:0007669"/>
    <property type="project" value="UniProtKB-KW"/>
</dbReference>
<dbReference type="EMBL" id="JSVC01000010">
    <property type="protein sequence ID" value="KIC94797.1"/>
    <property type="molecule type" value="Genomic_DNA"/>
</dbReference>
<evidence type="ECO:0000313" key="6">
    <source>
        <dbReference type="EMBL" id="KIC94797.1"/>
    </source>
</evidence>
<dbReference type="InterPro" id="IPR029070">
    <property type="entry name" value="Chitinase_insertion_sf"/>
</dbReference>
<evidence type="ECO:0000256" key="1">
    <source>
        <dbReference type="ARBA" id="ARBA00000822"/>
    </source>
</evidence>
<dbReference type="RefSeq" id="WP_039139512.1">
    <property type="nucleotide sequence ID" value="NZ_JSVC01000010.1"/>
</dbReference>
<dbReference type="InterPro" id="IPR001223">
    <property type="entry name" value="Glyco_hydro18_cat"/>
</dbReference>
<keyword evidence="3" id="KW-0119">Carbohydrate metabolism</keyword>
<dbReference type="PANTHER" id="PTHR11177">
    <property type="entry name" value="CHITINASE"/>
    <property type="match status" value="1"/>
</dbReference>
<dbReference type="Gene3D" id="3.10.50.10">
    <property type="match status" value="1"/>
</dbReference>
<comment type="caution">
    <text evidence="6">The sequence shown here is derived from an EMBL/GenBank/DDBJ whole genome shotgun (WGS) entry which is preliminary data.</text>
</comment>
<keyword evidence="7" id="KW-1185">Reference proteome</keyword>
<organism evidence="6 7">
    <name type="scientific">Flavihumibacter solisilvae</name>
    <dbReference type="NCBI Taxonomy" id="1349421"/>
    <lineage>
        <taxon>Bacteria</taxon>
        <taxon>Pseudomonadati</taxon>
        <taxon>Bacteroidota</taxon>
        <taxon>Chitinophagia</taxon>
        <taxon>Chitinophagales</taxon>
        <taxon>Chitinophagaceae</taxon>
        <taxon>Flavihumibacter</taxon>
    </lineage>
</organism>
<dbReference type="InterPro" id="IPR011583">
    <property type="entry name" value="Chitinase_II/V-like_cat"/>
</dbReference>
<dbReference type="PANTHER" id="PTHR11177:SF317">
    <property type="entry name" value="CHITINASE 12-RELATED"/>
    <property type="match status" value="1"/>
</dbReference>
<dbReference type="EC" id="3.2.1.14" evidence="2"/>
<dbReference type="Pfam" id="PF00704">
    <property type="entry name" value="Glyco_hydro_18"/>
    <property type="match status" value="1"/>
</dbReference>
<proteinExistence type="predicted"/>
<dbReference type="SUPFAM" id="SSF54556">
    <property type="entry name" value="Chitinase insertion domain"/>
    <property type="match status" value="1"/>
</dbReference>
<dbReference type="InterPro" id="IPR017853">
    <property type="entry name" value="GH"/>
</dbReference>
<dbReference type="GO" id="GO:0005975">
    <property type="term" value="P:carbohydrate metabolic process"/>
    <property type="evidence" value="ECO:0007669"/>
    <property type="project" value="InterPro"/>
</dbReference>
<keyword evidence="6" id="KW-0378">Hydrolase</keyword>
<comment type="catalytic activity">
    <reaction evidence="1">
        <text>Random endo-hydrolysis of N-acetyl-beta-D-glucosaminide (1-&gt;4)-beta-linkages in chitin and chitodextrins.</text>
        <dbReference type="EC" id="3.2.1.14"/>
    </reaction>
</comment>
<dbReference type="SMART" id="SM00636">
    <property type="entry name" value="Glyco_18"/>
    <property type="match status" value="1"/>
</dbReference>
<feature type="signal peptide" evidence="4">
    <location>
        <begin position="1"/>
        <end position="20"/>
    </location>
</feature>
<accession>A0A0C1L415</accession>
<evidence type="ECO:0000259" key="5">
    <source>
        <dbReference type="PROSITE" id="PS51910"/>
    </source>
</evidence>
<reference evidence="6 7" key="1">
    <citation type="submission" date="2014-11" db="EMBL/GenBank/DDBJ databases">
        <title>Genome sequence of Flavihumibacter solisilvae 3-3.</title>
        <authorList>
            <person name="Zhou G."/>
            <person name="Li M."/>
            <person name="Wang G."/>
        </authorList>
    </citation>
    <scope>NUCLEOTIDE SEQUENCE [LARGE SCALE GENOMIC DNA]</scope>
    <source>
        <strain evidence="6 7">3-3</strain>
    </source>
</reference>
<dbReference type="GO" id="GO:0008061">
    <property type="term" value="F:chitin binding"/>
    <property type="evidence" value="ECO:0007669"/>
    <property type="project" value="InterPro"/>
</dbReference>
<keyword evidence="4" id="KW-0732">Signal</keyword>
<evidence type="ECO:0000313" key="7">
    <source>
        <dbReference type="Proteomes" id="UP000031408"/>
    </source>
</evidence>
<evidence type="ECO:0000256" key="4">
    <source>
        <dbReference type="SAM" id="SignalP"/>
    </source>
</evidence>
<dbReference type="CDD" id="cd06548">
    <property type="entry name" value="GH18_chitinase"/>
    <property type="match status" value="1"/>
</dbReference>
<evidence type="ECO:0000256" key="2">
    <source>
        <dbReference type="ARBA" id="ARBA00012729"/>
    </source>
</evidence>
<keyword evidence="3" id="KW-0624">Polysaccharide degradation</keyword>
<feature type="domain" description="GH18" evidence="5">
    <location>
        <begin position="25"/>
        <end position="361"/>
    </location>
</feature>
<dbReference type="GO" id="GO:0008843">
    <property type="term" value="F:endochitinase activity"/>
    <property type="evidence" value="ECO:0007669"/>
    <property type="project" value="UniProtKB-EC"/>
</dbReference>
<gene>
    <name evidence="6" type="ORF">OI18_10005</name>
</gene>
<dbReference type="InterPro" id="IPR050314">
    <property type="entry name" value="Glycosyl_Hydrlase_18"/>
</dbReference>
<feature type="chain" id="PRO_5002134721" description="chitinase" evidence="4">
    <location>
        <begin position="21"/>
        <end position="361"/>
    </location>
</feature>
<sequence>MKNLLSFLCALLLLSSNIHAQAGKPAVIAYYTGNEMIIGDYPVASLTHIIYSFLKLDGDTLAFQQPGQQKILRGLVNLKKKYPDLKIIVSLGGWGGCKPCSDVFSDEGARRRFAASTTKLLKEYNADGIDLDWEYPGIEGHPGHPYKPEDVPNFTALVRSLRESMGDRYELSFAAGGFRKFLEQSVEWEKVMPLVDRVNLMTYDLVNGYSTVTGHHTPLHGAEKVPEATDNCVNFLLEKGVPKEKLVIGAAFYARVWKDVPDVNNGLFQSGVFKNSVSYKNFDKVISEANGFRSYWDEISKAPYSYNKTTREFATYDNERSIAAKTNYVKDKKLGGIMFWELTEDQAKGGLLDVINKTLVD</sequence>
<dbReference type="AlphaFoldDB" id="A0A0C1L415"/>
<protein>
    <recommendedName>
        <fullName evidence="2">chitinase</fullName>
        <ecNumber evidence="2">3.2.1.14</ecNumber>
    </recommendedName>
</protein>